<feature type="transmembrane region" description="Helical" evidence="1">
    <location>
        <begin position="20"/>
        <end position="40"/>
    </location>
</feature>
<dbReference type="RefSeq" id="WP_129785386.1">
    <property type="nucleotide sequence ID" value="NZ_RZHH01000002.1"/>
</dbReference>
<keyword evidence="1" id="KW-0812">Transmembrane</keyword>
<keyword evidence="1" id="KW-1133">Transmembrane helix</keyword>
<name>A0A482TM90_9EURY</name>
<accession>A0A482TM90</accession>
<dbReference type="AlphaFoldDB" id="A0A482TM90"/>
<comment type="caution">
    <text evidence="2">The sequence shown here is derived from an EMBL/GenBank/DDBJ whole genome shotgun (WGS) entry which is preliminary data.</text>
</comment>
<dbReference type="GO" id="GO:0016301">
    <property type="term" value="F:kinase activity"/>
    <property type="evidence" value="ECO:0007669"/>
    <property type="project" value="UniProtKB-KW"/>
</dbReference>
<keyword evidence="1" id="KW-0472">Membrane</keyword>
<keyword evidence="2" id="KW-0418">Kinase</keyword>
<reference evidence="2 3" key="1">
    <citation type="submission" date="2018-12" db="EMBL/GenBank/DDBJ databases">
        <title>Genome analysis provides insights into bioremediation potentialities of Halogeometricum borinquense strain N11.</title>
        <authorList>
            <person name="Najjari A."/>
            <person name="Youssef N."/>
            <person name="Fhoula I."/>
            <person name="Ben Dhia O."/>
            <person name="Mahjoubi M."/>
            <person name="Ouzari H.I."/>
            <person name="Cherif A."/>
        </authorList>
    </citation>
    <scope>NUCLEOTIDE SEQUENCE [LARGE SCALE GENOMIC DNA]</scope>
    <source>
        <strain evidence="2 3">N11</strain>
    </source>
</reference>
<feature type="transmembrane region" description="Helical" evidence="1">
    <location>
        <begin position="52"/>
        <end position="78"/>
    </location>
</feature>
<evidence type="ECO:0000313" key="3">
    <source>
        <dbReference type="Proteomes" id="UP000294028"/>
    </source>
</evidence>
<dbReference type="EMBL" id="RZHH01000002">
    <property type="protein sequence ID" value="RYJ15033.1"/>
    <property type="molecule type" value="Genomic_DNA"/>
</dbReference>
<protein>
    <submittedName>
        <fullName evidence="2">Histidine kinase</fullName>
    </submittedName>
</protein>
<feature type="transmembrane region" description="Helical" evidence="1">
    <location>
        <begin position="90"/>
        <end position="112"/>
    </location>
</feature>
<evidence type="ECO:0000256" key="1">
    <source>
        <dbReference type="SAM" id="Phobius"/>
    </source>
</evidence>
<evidence type="ECO:0000313" key="2">
    <source>
        <dbReference type="EMBL" id="RYJ15033.1"/>
    </source>
</evidence>
<proteinExistence type="predicted"/>
<keyword evidence="2" id="KW-0808">Transferase</keyword>
<dbReference type="Proteomes" id="UP000294028">
    <property type="component" value="Unassembled WGS sequence"/>
</dbReference>
<sequence>MATEATMQTVESTSNDDWQAGVLAGIIGGIVMGAMMVVQMRSALEVAIPSMYFFSGGLAGFTIHVAHGAILGVVFAAVAATRNLSTGQSLGLGVAYGVALWAVLAVFVMPVWLSVVGSPANPPLPNVNVTSLVGHVVYGGVVGVAYSAVRGRF</sequence>
<feature type="transmembrane region" description="Helical" evidence="1">
    <location>
        <begin position="132"/>
        <end position="149"/>
    </location>
</feature>
<gene>
    <name evidence="2" type="ORF">ELS19_14490</name>
</gene>
<organism evidence="2 3">
    <name type="scientific">Halogeometricum borinquense</name>
    <dbReference type="NCBI Taxonomy" id="60847"/>
    <lineage>
        <taxon>Archaea</taxon>
        <taxon>Methanobacteriati</taxon>
        <taxon>Methanobacteriota</taxon>
        <taxon>Stenosarchaea group</taxon>
        <taxon>Halobacteria</taxon>
        <taxon>Halobacteriales</taxon>
        <taxon>Haloferacaceae</taxon>
        <taxon>Halogeometricum</taxon>
    </lineage>
</organism>